<feature type="region of interest" description="Disordered" evidence="2">
    <location>
        <begin position="76"/>
        <end position="103"/>
    </location>
</feature>
<gene>
    <name evidence="4" type="ORF">CSSPJE1EN2_LOCUS3579</name>
</gene>
<feature type="non-terminal residue" evidence="4">
    <location>
        <position position="1"/>
    </location>
</feature>
<dbReference type="Pfam" id="PF00098">
    <property type="entry name" value="zf-CCHC"/>
    <property type="match status" value="1"/>
</dbReference>
<evidence type="ECO:0000313" key="5">
    <source>
        <dbReference type="Proteomes" id="UP001497522"/>
    </source>
</evidence>
<evidence type="ECO:0000313" key="4">
    <source>
        <dbReference type="EMBL" id="CAK9860584.1"/>
    </source>
</evidence>
<dbReference type="Gene3D" id="4.10.60.10">
    <property type="entry name" value="Zinc finger, CCHC-type"/>
    <property type="match status" value="1"/>
</dbReference>
<dbReference type="EMBL" id="OZ023712">
    <property type="protein sequence ID" value="CAK9860584.1"/>
    <property type="molecule type" value="Genomic_DNA"/>
</dbReference>
<keyword evidence="1" id="KW-0479">Metal-binding</keyword>
<feature type="compositionally biased region" description="Gly residues" evidence="2">
    <location>
        <begin position="31"/>
        <end position="48"/>
    </location>
</feature>
<evidence type="ECO:0000256" key="2">
    <source>
        <dbReference type="SAM" id="MobiDB-lite"/>
    </source>
</evidence>
<reference evidence="4" key="1">
    <citation type="submission" date="2024-03" db="EMBL/GenBank/DDBJ databases">
        <authorList>
            <consortium name="ELIXIR-Norway"/>
            <consortium name="Elixir Norway"/>
        </authorList>
    </citation>
    <scope>NUCLEOTIDE SEQUENCE</scope>
</reference>
<feature type="region of interest" description="Disordered" evidence="2">
    <location>
        <begin position="25"/>
        <end position="58"/>
    </location>
</feature>
<sequence>ALASIGAPVDDEDLVAVTLNGLGKDYSQFPHGGGRGNFGGRGSRGGRGGSHRGQQPNCDSNCYYCGKPGHMAKNYYQREHDARNGKLQQGNYASTSNQGDEQL</sequence>
<dbReference type="InterPro" id="IPR001878">
    <property type="entry name" value="Znf_CCHC"/>
</dbReference>
<name>A0ABP1ADI1_9BRYO</name>
<feature type="compositionally biased region" description="Polar residues" evidence="2">
    <location>
        <begin position="86"/>
        <end position="103"/>
    </location>
</feature>
<accession>A0ABP1ADI1</accession>
<evidence type="ECO:0000259" key="3">
    <source>
        <dbReference type="PROSITE" id="PS50158"/>
    </source>
</evidence>
<keyword evidence="1" id="KW-0863">Zinc-finger</keyword>
<protein>
    <recommendedName>
        <fullName evidence="3">CCHC-type domain-containing protein</fullName>
    </recommendedName>
</protein>
<evidence type="ECO:0000256" key="1">
    <source>
        <dbReference type="PROSITE-ProRule" id="PRU00047"/>
    </source>
</evidence>
<organism evidence="4 5">
    <name type="scientific">Sphagnum jensenii</name>
    <dbReference type="NCBI Taxonomy" id="128206"/>
    <lineage>
        <taxon>Eukaryota</taxon>
        <taxon>Viridiplantae</taxon>
        <taxon>Streptophyta</taxon>
        <taxon>Embryophyta</taxon>
        <taxon>Bryophyta</taxon>
        <taxon>Sphagnophytina</taxon>
        <taxon>Sphagnopsida</taxon>
        <taxon>Sphagnales</taxon>
        <taxon>Sphagnaceae</taxon>
        <taxon>Sphagnum</taxon>
    </lineage>
</organism>
<proteinExistence type="predicted"/>
<feature type="domain" description="CCHC-type" evidence="3">
    <location>
        <begin position="62"/>
        <end position="74"/>
    </location>
</feature>
<keyword evidence="5" id="KW-1185">Reference proteome</keyword>
<feature type="non-terminal residue" evidence="4">
    <location>
        <position position="103"/>
    </location>
</feature>
<dbReference type="Proteomes" id="UP001497522">
    <property type="component" value="Chromosome 11"/>
</dbReference>
<keyword evidence="1" id="KW-0862">Zinc</keyword>
<dbReference type="PROSITE" id="PS50158">
    <property type="entry name" value="ZF_CCHC"/>
    <property type="match status" value="1"/>
</dbReference>